<dbReference type="InterPro" id="IPR001789">
    <property type="entry name" value="Sig_transdc_resp-reg_receiver"/>
</dbReference>
<dbReference type="AlphaFoldDB" id="A0A1M4ZVL0"/>
<accession>A0A1M4ZVL0</accession>
<dbReference type="PANTHER" id="PTHR44591">
    <property type="entry name" value="STRESS RESPONSE REGULATOR PROTEIN 1"/>
    <property type="match status" value="1"/>
</dbReference>
<reference evidence="5 6" key="1">
    <citation type="submission" date="2016-11" db="EMBL/GenBank/DDBJ databases">
        <authorList>
            <person name="Jaros S."/>
            <person name="Januszkiewicz K."/>
            <person name="Wedrychowicz H."/>
        </authorList>
    </citation>
    <scope>NUCLEOTIDE SEQUENCE [LARGE SCALE GENOMIC DNA]</scope>
    <source>
        <strain evidence="5 6">DSM 25660</strain>
    </source>
</reference>
<evidence type="ECO:0000256" key="1">
    <source>
        <dbReference type="ARBA" id="ARBA00022553"/>
    </source>
</evidence>
<dbReference type="PANTHER" id="PTHR44591:SF14">
    <property type="entry name" value="PROTEIN PILG"/>
    <property type="match status" value="1"/>
</dbReference>
<dbReference type="Pfam" id="PF00072">
    <property type="entry name" value="Response_reg"/>
    <property type="match status" value="1"/>
</dbReference>
<keyword evidence="2" id="KW-0902">Two-component regulatory system</keyword>
<dbReference type="CDD" id="cd00156">
    <property type="entry name" value="REC"/>
    <property type="match status" value="1"/>
</dbReference>
<evidence type="ECO:0000313" key="6">
    <source>
        <dbReference type="Proteomes" id="UP000184147"/>
    </source>
</evidence>
<evidence type="ECO:0000256" key="3">
    <source>
        <dbReference type="PROSITE-ProRule" id="PRU00169"/>
    </source>
</evidence>
<keyword evidence="1 3" id="KW-0597">Phosphoprotein</keyword>
<feature type="modified residue" description="4-aspartylphosphate" evidence="3">
    <location>
        <position position="52"/>
    </location>
</feature>
<dbReference type="RefSeq" id="WP_073362523.1">
    <property type="nucleotide sequence ID" value="NZ_FQVQ01000005.1"/>
</dbReference>
<dbReference type="Gene3D" id="3.40.50.2300">
    <property type="match status" value="1"/>
</dbReference>
<gene>
    <name evidence="5" type="ORF">SAMN05444377_10542</name>
</gene>
<evidence type="ECO:0000256" key="2">
    <source>
        <dbReference type="ARBA" id="ARBA00023012"/>
    </source>
</evidence>
<name>A0A1M4ZVL0_9FLAO</name>
<keyword evidence="6" id="KW-1185">Reference proteome</keyword>
<protein>
    <submittedName>
        <fullName evidence="5">Two-component system, response regulator, stage 0 sporulation protein F</fullName>
    </submittedName>
</protein>
<organism evidence="5 6">
    <name type="scientific">Flavobacterium fontis</name>
    <dbReference type="NCBI Taxonomy" id="1124188"/>
    <lineage>
        <taxon>Bacteria</taxon>
        <taxon>Pseudomonadati</taxon>
        <taxon>Bacteroidota</taxon>
        <taxon>Flavobacteriia</taxon>
        <taxon>Flavobacteriales</taxon>
        <taxon>Flavobacteriaceae</taxon>
        <taxon>Flavobacterium</taxon>
    </lineage>
</organism>
<proteinExistence type="predicted"/>
<dbReference type="PROSITE" id="PS50110">
    <property type="entry name" value="RESPONSE_REGULATORY"/>
    <property type="match status" value="1"/>
</dbReference>
<dbReference type="EMBL" id="FQVQ01000005">
    <property type="protein sequence ID" value="SHF22031.1"/>
    <property type="molecule type" value="Genomic_DNA"/>
</dbReference>
<dbReference type="InterPro" id="IPR050595">
    <property type="entry name" value="Bact_response_regulator"/>
</dbReference>
<dbReference type="InterPro" id="IPR011006">
    <property type="entry name" value="CheY-like_superfamily"/>
</dbReference>
<dbReference type="SUPFAM" id="SSF52172">
    <property type="entry name" value="CheY-like"/>
    <property type="match status" value="1"/>
</dbReference>
<dbReference type="GO" id="GO:0000160">
    <property type="term" value="P:phosphorelay signal transduction system"/>
    <property type="evidence" value="ECO:0007669"/>
    <property type="project" value="UniProtKB-KW"/>
</dbReference>
<evidence type="ECO:0000259" key="4">
    <source>
        <dbReference type="PROSITE" id="PS50110"/>
    </source>
</evidence>
<dbReference type="STRING" id="1124188.SAMN05444377_10542"/>
<dbReference type="SMART" id="SM00448">
    <property type="entry name" value="REC"/>
    <property type="match status" value="1"/>
</dbReference>
<evidence type="ECO:0000313" key="5">
    <source>
        <dbReference type="EMBL" id="SHF22031.1"/>
    </source>
</evidence>
<dbReference type="OrthoDB" id="9789181at2"/>
<sequence>MKKVLVIEDDKMIKTILNHLLGKEGYLIDFAMDGEEGARKLLHTDPDVVITDIQLPHVSGMTLVTLSKKLNPNRPVFVVSSLGSETEIVEEALAQGANEVLTKPIAFEDIAAKIRNVLLLEAV</sequence>
<dbReference type="Proteomes" id="UP000184147">
    <property type="component" value="Unassembled WGS sequence"/>
</dbReference>
<feature type="domain" description="Response regulatory" evidence="4">
    <location>
        <begin position="3"/>
        <end position="118"/>
    </location>
</feature>